<protein>
    <submittedName>
        <fullName evidence="5">NUDIX hydrolase</fullName>
    </submittedName>
</protein>
<dbReference type="InterPro" id="IPR000086">
    <property type="entry name" value="NUDIX_hydrolase_dom"/>
</dbReference>
<keyword evidence="6" id="KW-1185">Reference proteome</keyword>
<dbReference type="GO" id="GO:0016787">
    <property type="term" value="F:hydrolase activity"/>
    <property type="evidence" value="ECO:0007669"/>
    <property type="project" value="UniProtKB-KW"/>
</dbReference>
<dbReference type="PANTHER" id="PTHR43046:SF2">
    <property type="entry name" value="8-OXO-DGTP DIPHOSPHATASE-RELATED"/>
    <property type="match status" value="1"/>
</dbReference>
<feature type="domain" description="Nudix hydrolase" evidence="4">
    <location>
        <begin position="5"/>
        <end position="135"/>
    </location>
</feature>
<evidence type="ECO:0000259" key="4">
    <source>
        <dbReference type="PROSITE" id="PS51462"/>
    </source>
</evidence>
<comment type="caution">
    <text evidence="5">The sequence shown here is derived from an EMBL/GenBank/DDBJ whole genome shotgun (WGS) entry which is preliminary data.</text>
</comment>
<evidence type="ECO:0000256" key="3">
    <source>
        <dbReference type="RuleBase" id="RU003476"/>
    </source>
</evidence>
<comment type="cofactor">
    <cofactor evidence="1">
        <name>Mg(2+)</name>
        <dbReference type="ChEBI" id="CHEBI:18420"/>
    </cofactor>
</comment>
<dbReference type="OrthoDB" id="9787880at2"/>
<name>A0A329M0E2_9BACL</name>
<dbReference type="PANTHER" id="PTHR43046">
    <property type="entry name" value="GDP-MANNOSE MANNOSYL HYDROLASE"/>
    <property type="match status" value="1"/>
</dbReference>
<dbReference type="PRINTS" id="PR00502">
    <property type="entry name" value="NUDIXFAMILY"/>
</dbReference>
<dbReference type="Proteomes" id="UP000250369">
    <property type="component" value="Unassembled WGS sequence"/>
</dbReference>
<keyword evidence="2 3" id="KW-0378">Hydrolase</keyword>
<accession>A0A329M0E2</accession>
<dbReference type="Gene3D" id="3.90.79.10">
    <property type="entry name" value="Nucleoside Triphosphate Pyrophosphohydrolase"/>
    <property type="match status" value="1"/>
</dbReference>
<dbReference type="InterPro" id="IPR020476">
    <property type="entry name" value="Nudix_hydrolase"/>
</dbReference>
<dbReference type="EMBL" id="QMFB01000029">
    <property type="protein sequence ID" value="RAV13609.1"/>
    <property type="molecule type" value="Genomic_DNA"/>
</dbReference>
<proteinExistence type="inferred from homology"/>
<evidence type="ECO:0000313" key="6">
    <source>
        <dbReference type="Proteomes" id="UP000250369"/>
    </source>
</evidence>
<dbReference type="SUPFAM" id="SSF55811">
    <property type="entry name" value="Nudix"/>
    <property type="match status" value="1"/>
</dbReference>
<dbReference type="PROSITE" id="PS00893">
    <property type="entry name" value="NUDIX_BOX"/>
    <property type="match status" value="1"/>
</dbReference>
<sequence>MDNYSIQARVTGVLIEEKSILLVKHTDKVDENRFWSLPGGKVEQGETLEYAMKREMFEETGLNVEIQRLLYVCDKPEEQVSRIHFLFRVKKINGTITLPSNLYDDNNITDIRFVPFDQLEHLNFSKVFMNLVFNDFPDAGHYKGHKSNIGL</sequence>
<dbReference type="InterPro" id="IPR020084">
    <property type="entry name" value="NUDIX_hydrolase_CS"/>
</dbReference>
<evidence type="ECO:0000256" key="2">
    <source>
        <dbReference type="ARBA" id="ARBA00022801"/>
    </source>
</evidence>
<gene>
    <name evidence="5" type="ORF">DQG23_32985</name>
</gene>
<dbReference type="InterPro" id="IPR015797">
    <property type="entry name" value="NUDIX_hydrolase-like_dom_sf"/>
</dbReference>
<comment type="similarity">
    <text evidence="3">Belongs to the Nudix hydrolase family.</text>
</comment>
<organism evidence="5 6">
    <name type="scientific">Paenibacillus contaminans</name>
    <dbReference type="NCBI Taxonomy" id="450362"/>
    <lineage>
        <taxon>Bacteria</taxon>
        <taxon>Bacillati</taxon>
        <taxon>Bacillota</taxon>
        <taxon>Bacilli</taxon>
        <taxon>Bacillales</taxon>
        <taxon>Paenibacillaceae</taxon>
        <taxon>Paenibacillus</taxon>
    </lineage>
</organism>
<dbReference type="Pfam" id="PF00293">
    <property type="entry name" value="NUDIX"/>
    <property type="match status" value="1"/>
</dbReference>
<dbReference type="PROSITE" id="PS51462">
    <property type="entry name" value="NUDIX"/>
    <property type="match status" value="1"/>
</dbReference>
<dbReference type="RefSeq" id="WP_113035286.1">
    <property type="nucleotide sequence ID" value="NZ_QMFB01000029.1"/>
</dbReference>
<dbReference type="AlphaFoldDB" id="A0A329M0E2"/>
<evidence type="ECO:0000256" key="1">
    <source>
        <dbReference type="ARBA" id="ARBA00001946"/>
    </source>
</evidence>
<evidence type="ECO:0000313" key="5">
    <source>
        <dbReference type="EMBL" id="RAV13609.1"/>
    </source>
</evidence>
<reference evidence="5 6" key="1">
    <citation type="journal article" date="2009" name="Int. J. Syst. Evol. Microbiol.">
        <title>Paenibacillus contaminans sp. nov., isolated from a contaminated laboratory plate.</title>
        <authorList>
            <person name="Chou J.H."/>
            <person name="Lee J.H."/>
            <person name="Lin M.C."/>
            <person name="Chang P.S."/>
            <person name="Arun A.B."/>
            <person name="Young C.C."/>
            <person name="Chen W.M."/>
        </authorList>
    </citation>
    <scope>NUCLEOTIDE SEQUENCE [LARGE SCALE GENOMIC DNA]</scope>
    <source>
        <strain evidence="5 6">CKOBP-6</strain>
    </source>
</reference>